<evidence type="ECO:0000256" key="12">
    <source>
        <dbReference type="SAM" id="MobiDB-lite"/>
    </source>
</evidence>
<comment type="catalytic activity">
    <reaction evidence="1 9 10">
        <text>ATP-dependent breakage, passage and rejoining of double-stranded DNA.</text>
        <dbReference type="EC" id="5.6.2.2"/>
    </reaction>
</comment>
<evidence type="ECO:0000256" key="11">
    <source>
        <dbReference type="SAM" id="Coils"/>
    </source>
</evidence>
<evidence type="ECO:0000256" key="9">
    <source>
        <dbReference type="HAMAP-Rule" id="MF_01897"/>
    </source>
</evidence>
<evidence type="ECO:0000256" key="3">
    <source>
        <dbReference type="ARBA" id="ARBA00022741"/>
    </source>
</evidence>
<dbReference type="Pfam" id="PF03989">
    <property type="entry name" value="DNA_gyraseA_C"/>
    <property type="match status" value="6"/>
</dbReference>
<comment type="subunit">
    <text evidence="9">Heterotetramer, composed of two GyrA and two GyrB chains. In the heterotetramer, GyrA contains the active site tyrosine that forms a transient covalent intermediate with DNA, while GyrB binds cofactors and catalyzes ATP hydrolysis.</text>
</comment>
<evidence type="ECO:0000256" key="2">
    <source>
        <dbReference type="ARBA" id="ARBA00008263"/>
    </source>
</evidence>
<protein>
    <recommendedName>
        <fullName evidence="9">DNA gyrase subunit A</fullName>
        <ecNumber evidence="9">5.6.2.2</ecNumber>
    </recommendedName>
</protein>
<feature type="domain" description="Topo IIA-type catalytic" evidence="13">
    <location>
        <begin position="68"/>
        <end position="534"/>
    </location>
</feature>
<feature type="region of interest" description="Disordered" evidence="12">
    <location>
        <begin position="1"/>
        <end position="27"/>
    </location>
</feature>
<comment type="subcellular location">
    <subcellularLocation>
        <location evidence="9">Cytoplasm</location>
    </subcellularLocation>
</comment>
<keyword evidence="5 9" id="KW-0799">Topoisomerase</keyword>
<name>A0A2H0UZX2_9BACT</name>
<dbReference type="InterPro" id="IPR005743">
    <property type="entry name" value="GyrA"/>
</dbReference>
<reference evidence="15" key="1">
    <citation type="submission" date="2017-09" db="EMBL/GenBank/DDBJ databases">
        <title>Depth-based differentiation of microbial function through sediment-hosted aquifers and enrichment of novel symbionts in the deep terrestrial subsurface.</title>
        <authorList>
            <person name="Probst A.J."/>
            <person name="Ladd B."/>
            <person name="Jarett J.K."/>
            <person name="Geller-Mcgrath D.E."/>
            <person name="Sieber C.M.K."/>
            <person name="Emerson J.B."/>
            <person name="Anantharaman K."/>
            <person name="Thomas B.C."/>
            <person name="Malmstrom R."/>
            <person name="Stieglmeier M."/>
            <person name="Klingl A."/>
            <person name="Woyke T."/>
            <person name="Ryan C.M."/>
            <person name="Banfield J.F."/>
        </authorList>
    </citation>
    <scope>NUCLEOTIDE SEQUENCE [LARGE SCALE GENOMIC DNA]</scope>
</reference>
<keyword evidence="4 9" id="KW-0067">ATP-binding</keyword>
<comment type="function">
    <text evidence="9">A type II topoisomerase that negatively supercoils closed circular double-stranded (ds) DNA in an ATP-dependent manner to modulate DNA topology and maintain chromosomes in an underwound state. Negative supercoiling favors strand separation, and DNA replication, transcription, recombination and repair, all of which involve strand separation. Also able to catalyze the interconversion of other topological isomers of dsDNA rings, including catenanes and knotted rings. Type II topoisomerases break and join 2 DNA strands simultaneously in an ATP-dependent manner.</text>
</comment>
<dbReference type="GO" id="GO:0006265">
    <property type="term" value="P:DNA topological change"/>
    <property type="evidence" value="ECO:0007669"/>
    <property type="project" value="UniProtKB-UniRule"/>
</dbReference>
<dbReference type="FunFam" id="3.30.1360.40:FF:000002">
    <property type="entry name" value="DNA gyrase subunit A"/>
    <property type="match status" value="1"/>
</dbReference>
<accession>A0A2H0UZX2</accession>
<comment type="subunit">
    <text evidence="8">Heterotetramer composed of ParC and ParE.</text>
</comment>
<feature type="active site" description="O-(5'-phospho-DNA)-tyrosine intermediate" evidence="9 10">
    <location>
        <position position="156"/>
    </location>
</feature>
<evidence type="ECO:0000256" key="8">
    <source>
        <dbReference type="ARBA" id="ARBA00063644"/>
    </source>
</evidence>
<dbReference type="PANTHER" id="PTHR43493">
    <property type="entry name" value="DNA GYRASE/TOPOISOMERASE SUBUNIT A"/>
    <property type="match status" value="1"/>
</dbReference>
<dbReference type="InterPro" id="IPR050220">
    <property type="entry name" value="Type_II_DNA_Topoisomerases"/>
</dbReference>
<dbReference type="SUPFAM" id="SSF101904">
    <property type="entry name" value="GyrA/ParC C-terminal domain-like"/>
    <property type="match status" value="1"/>
</dbReference>
<dbReference type="Gene3D" id="3.90.199.10">
    <property type="entry name" value="Topoisomerase II, domain 5"/>
    <property type="match status" value="1"/>
</dbReference>
<dbReference type="Proteomes" id="UP000228510">
    <property type="component" value="Unassembled WGS sequence"/>
</dbReference>
<gene>
    <name evidence="9" type="primary">gyrA</name>
    <name evidence="14" type="ORF">COU01_01990</name>
</gene>
<keyword evidence="7 9" id="KW-0413">Isomerase</keyword>
<dbReference type="Pfam" id="PF00521">
    <property type="entry name" value="DNA_topoisoIV"/>
    <property type="match status" value="1"/>
</dbReference>
<dbReference type="AlphaFoldDB" id="A0A2H0UZX2"/>
<dbReference type="Gene3D" id="3.30.1360.40">
    <property type="match status" value="1"/>
</dbReference>
<dbReference type="FunFam" id="3.90.199.10:FF:000001">
    <property type="entry name" value="DNA gyrase subunit A"/>
    <property type="match status" value="1"/>
</dbReference>
<dbReference type="GO" id="GO:0005524">
    <property type="term" value="F:ATP binding"/>
    <property type="evidence" value="ECO:0007669"/>
    <property type="project" value="UniProtKB-UniRule"/>
</dbReference>
<evidence type="ECO:0000256" key="7">
    <source>
        <dbReference type="ARBA" id="ARBA00023235"/>
    </source>
</evidence>
<evidence type="ECO:0000313" key="15">
    <source>
        <dbReference type="Proteomes" id="UP000228510"/>
    </source>
</evidence>
<keyword evidence="6 9" id="KW-0238">DNA-binding</keyword>
<dbReference type="InterPro" id="IPR013757">
    <property type="entry name" value="Topo_IIA_A_a_sf"/>
</dbReference>
<organism evidence="14 15">
    <name type="scientific">Candidatus Falkowbacteria bacterium CG10_big_fil_rev_8_21_14_0_10_44_15</name>
    <dbReference type="NCBI Taxonomy" id="1974569"/>
    <lineage>
        <taxon>Bacteria</taxon>
        <taxon>Candidatus Falkowiibacteriota</taxon>
    </lineage>
</organism>
<dbReference type="CDD" id="cd00187">
    <property type="entry name" value="TOP4c"/>
    <property type="match status" value="1"/>
</dbReference>
<feature type="coiled-coil region" evidence="11">
    <location>
        <begin position="471"/>
        <end position="505"/>
    </location>
</feature>
<evidence type="ECO:0000259" key="13">
    <source>
        <dbReference type="PROSITE" id="PS52040"/>
    </source>
</evidence>
<dbReference type="PROSITE" id="PS52040">
    <property type="entry name" value="TOPO_IIA"/>
    <property type="match status" value="1"/>
</dbReference>
<dbReference type="GO" id="GO:0034335">
    <property type="term" value="F:DNA negative supercoiling activity"/>
    <property type="evidence" value="ECO:0007669"/>
    <property type="project" value="UniProtKB-ARBA"/>
</dbReference>
<evidence type="ECO:0000256" key="6">
    <source>
        <dbReference type="ARBA" id="ARBA00023125"/>
    </source>
</evidence>
<sequence>MSKKEKSKSIEPGQEEGAGKTAAPAAPNQIIKEKQKTDYGLVAPTSLAAEMRSSYLDYAMSVIVSRALPDVRDGLKPVHRRILYAMWSLGLKPTAKFRKSATVVGEVLGKYHPHGDAAVYESMVRMAQDFSMRYRLVNGQGNFGSMDGDSAAAMRYTEAKLSFISEELLSDLERNTVDFIPNYDGSQKEPVVFPAKLPNLLLNGALGIAVGMATNIPPHNLTELCQGIIYLIDHPDASVDELMEFIKGPDFPTGGIIYDAEEIKKAYAAGKGAIVMRAKTDITEDKGGAVKIIVSEIPYQVNKAELMEKIAELVKDKKLEGIKDLRDESDREGVRVVIELKKDTYPKKILNSLFKHTSLQTTFHVNLIALVDGIQPKLLNLKMVLDEYLKHRGEVIRRRTQFDLDKAKARAHILEGLMIALNHIDAVIKVIKASKDKEVARVNLMKRFKLTEIQAAAILEMRLQNLANLEQQKVTDELAEKRKLIKELESILKSKEKILKSIKGDLQGLIDKFGDERKTKIIASSVKEFRQEDLVPNEPTVVIMTRDGYIKRVPPETFKVQGRGGKGVVGLTTKEEDVVEFFFTTTTHSDMLFFTTRGRVFQLKAYDIPVASRTAKGQAIVNFLQLLSTEKVTTILPLDKLTKTDARFLFMATEHGLVKKVELDAFGNVRRSGLIAIKVKDDDRLIWTKPTSGKDQIILVTAKGQSIRFKEADVRPMGRNASGVFGARIKKDDKVIGMGIIKNELANTKLYQLLVVSEFGFGKRSALGFYKVQARAGSGIKTFKVTSKTGQLVNAYIANSALMKDKDLIIISEKGQVIRLPFNSVPTLGRDTQGVRLMRFKEEGDKIANVTWV</sequence>
<dbReference type="GO" id="GO:0005737">
    <property type="term" value="C:cytoplasm"/>
    <property type="evidence" value="ECO:0007669"/>
    <property type="project" value="UniProtKB-SubCell"/>
</dbReference>
<dbReference type="InterPro" id="IPR013758">
    <property type="entry name" value="Topo_IIA_A/C_ab"/>
</dbReference>
<dbReference type="GO" id="GO:0003677">
    <property type="term" value="F:DNA binding"/>
    <property type="evidence" value="ECO:0007669"/>
    <property type="project" value="UniProtKB-UniRule"/>
</dbReference>
<keyword evidence="3 9" id="KW-0547">Nucleotide-binding</keyword>
<evidence type="ECO:0000256" key="5">
    <source>
        <dbReference type="ARBA" id="ARBA00023029"/>
    </source>
</evidence>
<dbReference type="GO" id="GO:0005694">
    <property type="term" value="C:chromosome"/>
    <property type="evidence" value="ECO:0007669"/>
    <property type="project" value="InterPro"/>
</dbReference>
<evidence type="ECO:0000256" key="10">
    <source>
        <dbReference type="PROSITE-ProRule" id="PRU01384"/>
    </source>
</evidence>
<comment type="miscellaneous">
    <text evidence="9">Few gyrases are as efficient as E.coli at forming negative supercoils. Not all organisms have 2 type II topoisomerases; in organisms with a single type II topoisomerase this enzyme also has to decatenate newly replicated chromosomes.</text>
</comment>
<evidence type="ECO:0000256" key="4">
    <source>
        <dbReference type="ARBA" id="ARBA00022840"/>
    </source>
</evidence>
<dbReference type="InterPro" id="IPR002205">
    <property type="entry name" value="Topo_IIA_dom_A"/>
</dbReference>
<keyword evidence="9" id="KW-0963">Cytoplasm</keyword>
<keyword evidence="11" id="KW-0175">Coiled coil</keyword>
<dbReference type="InterPro" id="IPR013760">
    <property type="entry name" value="Topo_IIA-like_dom_sf"/>
</dbReference>
<dbReference type="PANTHER" id="PTHR43493:SF5">
    <property type="entry name" value="DNA GYRASE SUBUNIT A, CHLOROPLASTIC_MITOCHONDRIAL"/>
    <property type="match status" value="1"/>
</dbReference>
<evidence type="ECO:0000313" key="14">
    <source>
        <dbReference type="EMBL" id="PIR92391.1"/>
    </source>
</evidence>
<comment type="similarity">
    <text evidence="2 9">Belongs to the type II topoisomerase GyrA/ParC subunit family.</text>
</comment>
<dbReference type="NCBIfam" id="NF004043">
    <property type="entry name" value="PRK05560.1"/>
    <property type="match status" value="1"/>
</dbReference>
<dbReference type="Gene3D" id="1.10.268.10">
    <property type="entry name" value="Topoisomerase, domain 3"/>
    <property type="match status" value="1"/>
</dbReference>
<dbReference type="Gene3D" id="2.120.10.90">
    <property type="entry name" value="DNA gyrase/topoisomerase IV, subunit A, C-terminal"/>
    <property type="match status" value="1"/>
</dbReference>
<dbReference type="HAMAP" id="MF_01897">
    <property type="entry name" value="GyrA"/>
    <property type="match status" value="1"/>
</dbReference>
<dbReference type="InterPro" id="IPR035516">
    <property type="entry name" value="Gyrase/topoIV_suA_C"/>
</dbReference>
<dbReference type="NCBIfam" id="TIGR01063">
    <property type="entry name" value="gyrA"/>
    <property type="match status" value="1"/>
</dbReference>
<evidence type="ECO:0000256" key="1">
    <source>
        <dbReference type="ARBA" id="ARBA00000185"/>
    </source>
</evidence>
<dbReference type="SUPFAM" id="SSF56719">
    <property type="entry name" value="Type II DNA topoisomerase"/>
    <property type="match status" value="1"/>
</dbReference>
<dbReference type="InterPro" id="IPR006691">
    <property type="entry name" value="GyrA/parC_rep"/>
</dbReference>
<dbReference type="EC" id="5.6.2.2" evidence="9"/>
<dbReference type="FunFam" id="1.10.268.10:FF:000001">
    <property type="entry name" value="DNA gyrase subunit A"/>
    <property type="match status" value="1"/>
</dbReference>
<dbReference type="GO" id="GO:0009330">
    <property type="term" value="C:DNA topoisomerase type II (double strand cut, ATP-hydrolyzing) complex"/>
    <property type="evidence" value="ECO:0007669"/>
    <property type="project" value="TreeGrafter"/>
</dbReference>
<comment type="caution">
    <text evidence="14">The sequence shown here is derived from an EMBL/GenBank/DDBJ whole genome shotgun (WGS) entry which is preliminary data.</text>
</comment>
<dbReference type="GO" id="GO:0006261">
    <property type="term" value="P:DNA-templated DNA replication"/>
    <property type="evidence" value="ECO:0007669"/>
    <property type="project" value="UniProtKB-UniRule"/>
</dbReference>
<dbReference type="FunFam" id="2.120.10.90:FF:000005">
    <property type="entry name" value="DNA topoisomerase 4 subunit A"/>
    <property type="match status" value="1"/>
</dbReference>
<dbReference type="NCBIfam" id="NF004044">
    <property type="entry name" value="PRK05561.1"/>
    <property type="match status" value="1"/>
</dbReference>
<dbReference type="SMART" id="SM00434">
    <property type="entry name" value="TOP4c"/>
    <property type="match status" value="1"/>
</dbReference>
<proteinExistence type="inferred from homology"/>
<feature type="short sequence motif" description="GyrA-box" evidence="9">
    <location>
        <begin position="561"/>
        <end position="567"/>
    </location>
</feature>
<dbReference type="EMBL" id="PFAT01000027">
    <property type="protein sequence ID" value="PIR92391.1"/>
    <property type="molecule type" value="Genomic_DNA"/>
</dbReference>